<name>A0A922FF44_CARIL</name>
<comment type="caution">
    <text evidence="1">The sequence shown here is derived from an EMBL/GenBank/DDBJ whole genome shotgun (WGS) entry which is preliminary data.</text>
</comment>
<dbReference type="AlphaFoldDB" id="A0A922FF44"/>
<protein>
    <submittedName>
        <fullName evidence="1">Uncharacterized protein</fullName>
    </submittedName>
</protein>
<organism evidence="1 2">
    <name type="scientific">Carya illinoinensis</name>
    <name type="common">Pecan</name>
    <dbReference type="NCBI Taxonomy" id="32201"/>
    <lineage>
        <taxon>Eukaryota</taxon>
        <taxon>Viridiplantae</taxon>
        <taxon>Streptophyta</taxon>
        <taxon>Embryophyta</taxon>
        <taxon>Tracheophyta</taxon>
        <taxon>Spermatophyta</taxon>
        <taxon>Magnoliopsida</taxon>
        <taxon>eudicotyledons</taxon>
        <taxon>Gunneridae</taxon>
        <taxon>Pentapetalae</taxon>
        <taxon>rosids</taxon>
        <taxon>fabids</taxon>
        <taxon>Fagales</taxon>
        <taxon>Juglandaceae</taxon>
        <taxon>Carya</taxon>
    </lineage>
</organism>
<dbReference type="PANTHER" id="PTHR33710">
    <property type="entry name" value="BNAC02G09200D PROTEIN"/>
    <property type="match status" value="1"/>
</dbReference>
<accession>A0A922FF44</accession>
<sequence>MLEFRNVISTCELKDLGFRGPRYTWCNKRDNSTVVLERLDRFMGNLCWCNMFERATIFHGFSSYSNHLPLGLDVMGAHLRKRRPKPFRFEAMWVVEEDCTQIIQNTLNQQSNQTCLQDIMSNIAGCASKLQRWNKAKFGKVQFNLQQARQNL</sequence>
<dbReference type="PANTHER" id="PTHR33710:SF62">
    <property type="entry name" value="DUF4283 DOMAIN PROTEIN"/>
    <property type="match status" value="1"/>
</dbReference>
<proteinExistence type="predicted"/>
<evidence type="ECO:0000313" key="1">
    <source>
        <dbReference type="EMBL" id="KAG6718907.1"/>
    </source>
</evidence>
<dbReference type="Proteomes" id="UP000811246">
    <property type="component" value="Chromosome 4"/>
</dbReference>
<reference evidence="1" key="1">
    <citation type="submission" date="2021-01" db="EMBL/GenBank/DDBJ databases">
        <authorList>
            <person name="Lovell J.T."/>
            <person name="Bentley N."/>
            <person name="Bhattarai G."/>
            <person name="Jenkins J.W."/>
            <person name="Sreedasyam A."/>
            <person name="Alarcon Y."/>
            <person name="Bock C."/>
            <person name="Boston L."/>
            <person name="Carlson J."/>
            <person name="Cervantes K."/>
            <person name="Clermont K."/>
            <person name="Krom N."/>
            <person name="Kubenka K."/>
            <person name="Mamidi S."/>
            <person name="Mattison C."/>
            <person name="Monteros M."/>
            <person name="Pisani C."/>
            <person name="Plott C."/>
            <person name="Rajasekar S."/>
            <person name="Rhein H.S."/>
            <person name="Rohla C."/>
            <person name="Song M."/>
            <person name="Hilaire R.S."/>
            <person name="Shu S."/>
            <person name="Wells L."/>
            <person name="Wang X."/>
            <person name="Webber J."/>
            <person name="Heerema R.J."/>
            <person name="Klein P."/>
            <person name="Conner P."/>
            <person name="Grauke L."/>
            <person name="Grimwood J."/>
            <person name="Schmutz J."/>
            <person name="Randall J.J."/>
        </authorList>
    </citation>
    <scope>NUCLEOTIDE SEQUENCE</scope>
    <source>
        <tissue evidence="1">Leaf</tissue>
    </source>
</reference>
<dbReference type="EMBL" id="CM031828">
    <property type="protein sequence ID" value="KAG6718907.1"/>
    <property type="molecule type" value="Genomic_DNA"/>
</dbReference>
<gene>
    <name evidence="1" type="ORF">I3842_04G176300</name>
</gene>
<evidence type="ECO:0000313" key="2">
    <source>
        <dbReference type="Proteomes" id="UP000811246"/>
    </source>
</evidence>